<keyword evidence="2 7" id="KW-0732">Signal</keyword>
<sequence>MIRFGFLALLFSVCLDCVSSQKPCDGVLGQQFRPDPADCRVYYLCGQGKDWRLQCGPNTVWSQEIGACVPVGSPEDTCTQNNKDPLPYTAPKGDPAARSPGSRHYSPFSESTWRPKCTPGSTKRFPHPNRCAQYYDCGGDPKEDWWGKHLRECPYPTVYDTTTGSCEYYTTVNCGQRKMPLDPCDYLAHSCRNAHCSPCHIRYATCSGLPDGINVWRGREKTPFYVVCQAQRVAFHGRCINPEPGKRQIYDGEYHTCGRPVDFEMGMVHHMHRGEIGKSQIVKQINHAKRVGKAEKRPKASMGKNNPAQQSGNQQKAQQASKPHINQPKANQASPQNTNNNNQPPQNKPNTPQPHVNQPNNNQQQQTPSSSSNNAANNQNSQHSPHVNQPKTAAPQSNTQTPPGPANQQTKAPVPSTPHANQPSAHANQPAAQANQPPVQANQPPAHVNQPPAHANQPPAHVNQPSAQANKPPAHANQPQSHAHAQQPPSQQNNYQPPQQQQYGPPAQGPPPNYGPPNNQPRAPQPHPNVAPQPHVNKPHTPVQHQRTPYAQPHSQPQAQKPNSLQSFIGEIQSKGRYQQPHPNRPVQYPNQPQSNTNAPLQVVRAKPGKRPPLPYMNSVPSVPRVPSVPSVQQSQPRNPIPRQHHIQQQPPPYSHPNQQRQPSYPHVPQPLPPVQQRPPAPVVAGPVHNGPSPAHHPNMPQTIQRPNTQPSYPQQPYAIPNRQHVAPQPAPQQRMYPQPVPRAPSHGPQPIQPRPVGPYPQPQLYNEPATIRQSISPKQNVNNISQKRYPVPTTQNKKRREPPRSLPLRRQTGK</sequence>
<feature type="compositionally biased region" description="Low complexity" evidence="6">
    <location>
        <begin position="420"/>
        <end position="463"/>
    </location>
</feature>
<feature type="compositionally biased region" description="Pro residues" evidence="6">
    <location>
        <begin position="507"/>
        <end position="531"/>
    </location>
</feature>
<name>A0A8W8M037_MAGGI</name>
<evidence type="ECO:0000259" key="8">
    <source>
        <dbReference type="PROSITE" id="PS50940"/>
    </source>
</evidence>
<evidence type="ECO:0000256" key="5">
    <source>
        <dbReference type="ARBA" id="ARBA00023180"/>
    </source>
</evidence>
<keyword evidence="3" id="KW-0677">Repeat</keyword>
<feature type="compositionally biased region" description="Polar residues" evidence="6">
    <location>
        <begin position="700"/>
        <end position="715"/>
    </location>
</feature>
<evidence type="ECO:0000256" key="2">
    <source>
        <dbReference type="ARBA" id="ARBA00022729"/>
    </source>
</evidence>
<keyword evidence="4" id="KW-1015">Disulfide bond</keyword>
<dbReference type="OrthoDB" id="6069075at2759"/>
<proteinExistence type="predicted"/>
<evidence type="ECO:0000256" key="3">
    <source>
        <dbReference type="ARBA" id="ARBA00022737"/>
    </source>
</evidence>
<evidence type="ECO:0000313" key="9">
    <source>
        <dbReference type="EnsemblMetazoa" id="G30562.3:cds"/>
    </source>
</evidence>
<feature type="compositionally biased region" description="Pro residues" evidence="6">
    <location>
        <begin position="751"/>
        <end position="762"/>
    </location>
</feature>
<feature type="chain" id="PRO_5042431770" description="Chitin-binding type-2 domain-containing protein" evidence="7">
    <location>
        <begin position="21"/>
        <end position="815"/>
    </location>
</feature>
<feature type="signal peptide" evidence="7">
    <location>
        <begin position="1"/>
        <end position="20"/>
    </location>
</feature>
<dbReference type="EnsemblMetazoa" id="G30562.2">
    <property type="protein sequence ID" value="G30562.2:cds"/>
    <property type="gene ID" value="G30562"/>
</dbReference>
<dbReference type="Proteomes" id="UP000005408">
    <property type="component" value="Unassembled WGS sequence"/>
</dbReference>
<feature type="region of interest" description="Disordered" evidence="6">
    <location>
        <begin position="287"/>
        <end position="815"/>
    </location>
</feature>
<feature type="compositionally biased region" description="Low complexity" evidence="6">
    <location>
        <begin position="308"/>
        <end position="322"/>
    </location>
</feature>
<keyword evidence="1" id="KW-0147">Chitin-binding</keyword>
<feature type="compositionally biased region" description="Low complexity" evidence="6">
    <location>
        <begin position="335"/>
        <end position="385"/>
    </location>
</feature>
<feature type="compositionally biased region" description="Polar residues" evidence="6">
    <location>
        <begin position="386"/>
        <end position="411"/>
    </location>
</feature>
<feature type="domain" description="Chitin-binding type-2" evidence="8">
    <location>
        <begin position="114"/>
        <end position="176"/>
    </location>
</feature>
<feature type="compositionally biased region" description="Low complexity" evidence="6">
    <location>
        <begin position="619"/>
        <end position="642"/>
    </location>
</feature>
<dbReference type="PROSITE" id="PS50940">
    <property type="entry name" value="CHIT_BIND_II"/>
    <property type="match status" value="2"/>
</dbReference>
<dbReference type="PANTHER" id="PTHR23301:SF0">
    <property type="entry name" value="CHITIN-BINDING TYPE-2 DOMAIN-CONTAINING PROTEIN-RELATED"/>
    <property type="match status" value="1"/>
</dbReference>
<protein>
    <recommendedName>
        <fullName evidence="8">Chitin-binding type-2 domain-containing protein</fullName>
    </recommendedName>
</protein>
<dbReference type="GO" id="GO:0008061">
    <property type="term" value="F:chitin binding"/>
    <property type="evidence" value="ECO:0007669"/>
    <property type="project" value="UniProtKB-KW"/>
</dbReference>
<feature type="compositionally biased region" description="Polar residues" evidence="6">
    <location>
        <begin position="589"/>
        <end position="600"/>
    </location>
</feature>
<evidence type="ECO:0000256" key="1">
    <source>
        <dbReference type="ARBA" id="ARBA00022669"/>
    </source>
</evidence>
<dbReference type="SMART" id="SM00494">
    <property type="entry name" value="ChtBD2"/>
    <property type="match status" value="2"/>
</dbReference>
<feature type="region of interest" description="Disordered" evidence="6">
    <location>
        <begin position="80"/>
        <end position="107"/>
    </location>
</feature>
<dbReference type="SUPFAM" id="SSF57625">
    <property type="entry name" value="Invertebrate chitin-binding proteins"/>
    <property type="match status" value="2"/>
</dbReference>
<evidence type="ECO:0000256" key="7">
    <source>
        <dbReference type="SAM" id="SignalP"/>
    </source>
</evidence>
<dbReference type="InterPro" id="IPR002557">
    <property type="entry name" value="Chitin-bd_dom"/>
</dbReference>
<feature type="domain" description="Chitin-binding type-2" evidence="8">
    <location>
        <begin position="21"/>
        <end position="80"/>
    </location>
</feature>
<feature type="compositionally biased region" description="Polar residues" evidence="6">
    <location>
        <begin position="772"/>
        <end position="787"/>
    </location>
</feature>
<dbReference type="InterPro" id="IPR036508">
    <property type="entry name" value="Chitin-bd_dom_sf"/>
</dbReference>
<keyword evidence="5" id="KW-0325">Glycoprotein</keyword>
<dbReference type="OMA" id="PPAHVNQ"/>
<dbReference type="Pfam" id="PF01607">
    <property type="entry name" value="CBM_14"/>
    <property type="match status" value="1"/>
</dbReference>
<dbReference type="PANTHER" id="PTHR23301">
    <property type="entry name" value="CHITIN BINDING PERITROPHIN-A"/>
    <property type="match status" value="1"/>
</dbReference>
<feature type="compositionally biased region" description="Low complexity" evidence="6">
    <location>
        <begin position="472"/>
        <end position="506"/>
    </location>
</feature>
<reference evidence="9" key="1">
    <citation type="submission" date="2022-08" db="UniProtKB">
        <authorList>
            <consortium name="EnsemblMetazoa"/>
        </authorList>
    </citation>
    <scope>IDENTIFICATION</scope>
    <source>
        <strain evidence="9">05x7-T-G4-1.051#20</strain>
    </source>
</reference>
<evidence type="ECO:0000313" key="10">
    <source>
        <dbReference type="Proteomes" id="UP000005408"/>
    </source>
</evidence>
<dbReference type="GO" id="GO:0005576">
    <property type="term" value="C:extracellular region"/>
    <property type="evidence" value="ECO:0007669"/>
    <property type="project" value="InterPro"/>
</dbReference>
<evidence type="ECO:0000256" key="6">
    <source>
        <dbReference type="SAM" id="MobiDB-lite"/>
    </source>
</evidence>
<dbReference type="EnsemblMetazoa" id="G30562.3">
    <property type="protein sequence ID" value="G30562.3:cds"/>
    <property type="gene ID" value="G30562"/>
</dbReference>
<feature type="compositionally biased region" description="Pro residues" evidence="6">
    <location>
        <begin position="666"/>
        <end position="682"/>
    </location>
</feature>
<feature type="compositionally biased region" description="Polar residues" evidence="6">
    <location>
        <begin position="543"/>
        <end position="567"/>
    </location>
</feature>
<keyword evidence="10" id="KW-1185">Reference proteome</keyword>
<accession>A0A8W8M037</accession>
<evidence type="ECO:0000256" key="4">
    <source>
        <dbReference type="ARBA" id="ARBA00023157"/>
    </source>
</evidence>
<dbReference type="Gene3D" id="2.170.140.10">
    <property type="entry name" value="Chitin binding domain"/>
    <property type="match status" value="2"/>
</dbReference>
<dbReference type="InterPro" id="IPR051940">
    <property type="entry name" value="Chitin_bind-dev_reg"/>
</dbReference>
<organism evidence="9 10">
    <name type="scientific">Magallana gigas</name>
    <name type="common">Pacific oyster</name>
    <name type="synonym">Crassostrea gigas</name>
    <dbReference type="NCBI Taxonomy" id="29159"/>
    <lineage>
        <taxon>Eukaryota</taxon>
        <taxon>Metazoa</taxon>
        <taxon>Spiralia</taxon>
        <taxon>Lophotrochozoa</taxon>
        <taxon>Mollusca</taxon>
        <taxon>Bivalvia</taxon>
        <taxon>Autobranchia</taxon>
        <taxon>Pteriomorphia</taxon>
        <taxon>Ostreida</taxon>
        <taxon>Ostreoidea</taxon>
        <taxon>Ostreidae</taxon>
        <taxon>Magallana</taxon>
    </lineage>
</organism>
<dbReference type="AlphaFoldDB" id="A0A8W8M037"/>